<keyword evidence="5 7" id="KW-1133">Transmembrane helix</keyword>
<dbReference type="PROSITE" id="PS50928">
    <property type="entry name" value="ABC_TM1"/>
    <property type="match status" value="1"/>
</dbReference>
<protein>
    <submittedName>
        <fullName evidence="9">ABC transporter permease</fullName>
    </submittedName>
</protein>
<dbReference type="PANTHER" id="PTHR43163:SF6">
    <property type="entry name" value="DIPEPTIDE TRANSPORT SYSTEM PERMEASE PROTEIN DPPB-RELATED"/>
    <property type="match status" value="1"/>
</dbReference>
<evidence type="ECO:0000256" key="5">
    <source>
        <dbReference type="ARBA" id="ARBA00022989"/>
    </source>
</evidence>
<dbReference type="InterPro" id="IPR000515">
    <property type="entry name" value="MetI-like"/>
</dbReference>
<accession>A0AAE2ZSD1</accession>
<reference evidence="9" key="1">
    <citation type="submission" date="2021-08" db="EMBL/GenBank/DDBJ databases">
        <title>Hoeflea bacterium WL0058 sp. nov., isolated from the sediment.</title>
        <authorList>
            <person name="Wang L."/>
            <person name="Zhang D."/>
        </authorList>
    </citation>
    <scope>NUCLEOTIDE SEQUENCE</scope>
    <source>
        <strain evidence="9">WL0058</strain>
    </source>
</reference>
<dbReference type="GO" id="GO:0071916">
    <property type="term" value="F:dipeptide transmembrane transporter activity"/>
    <property type="evidence" value="ECO:0007669"/>
    <property type="project" value="TreeGrafter"/>
</dbReference>
<feature type="transmembrane region" description="Helical" evidence="7">
    <location>
        <begin position="228"/>
        <end position="253"/>
    </location>
</feature>
<feature type="transmembrane region" description="Helical" evidence="7">
    <location>
        <begin position="131"/>
        <end position="153"/>
    </location>
</feature>
<proteinExistence type="inferred from homology"/>
<dbReference type="GO" id="GO:0005886">
    <property type="term" value="C:plasma membrane"/>
    <property type="evidence" value="ECO:0007669"/>
    <property type="project" value="UniProtKB-SubCell"/>
</dbReference>
<evidence type="ECO:0000256" key="3">
    <source>
        <dbReference type="ARBA" id="ARBA00022475"/>
    </source>
</evidence>
<name>A0AAE2ZSD1_9HYPH</name>
<feature type="transmembrane region" description="Helical" evidence="7">
    <location>
        <begin position="173"/>
        <end position="192"/>
    </location>
</feature>
<dbReference type="Gene3D" id="1.10.3720.10">
    <property type="entry name" value="MetI-like"/>
    <property type="match status" value="1"/>
</dbReference>
<gene>
    <name evidence="9" type="ORF">K1W69_20865</name>
</gene>
<feature type="transmembrane region" description="Helical" evidence="7">
    <location>
        <begin position="101"/>
        <end position="122"/>
    </location>
</feature>
<dbReference type="Pfam" id="PF00528">
    <property type="entry name" value="BPD_transp_1"/>
    <property type="match status" value="1"/>
</dbReference>
<dbReference type="Proteomes" id="UP001196509">
    <property type="component" value="Unassembled WGS sequence"/>
</dbReference>
<sequence>MIRFIFIRTIRAILTALTVVTTTFVVLRVTGDPVQSLLPVETTPPEIIELYRRMWNLDQPLWQQYVGYWQGIFHGTMGRSFVDGRDVVGIIAERIPITLELMGWTFVAMLAIGLPAGIAAALNRGSWIDRLVMAAAVAGHALPGYVMGILMIWLFAVELRWLPSSGYGTPQHLIMPVITLATAYGAVIARFTRAAVLEVLGQPHVLAARSQGWAGHTIMRREVLPNAAIPLVTIIGLFLGGLIGGSVIVEWIFAWPGIGRLLVTSVAGRDLAIVQALVLLFSATMIFANLMVDLAYAFLNPAIRVRG</sequence>
<evidence type="ECO:0000256" key="2">
    <source>
        <dbReference type="ARBA" id="ARBA00022448"/>
    </source>
</evidence>
<comment type="caution">
    <text evidence="9">The sequence shown here is derived from an EMBL/GenBank/DDBJ whole genome shotgun (WGS) entry which is preliminary data.</text>
</comment>
<evidence type="ECO:0000256" key="4">
    <source>
        <dbReference type="ARBA" id="ARBA00022692"/>
    </source>
</evidence>
<comment type="subcellular location">
    <subcellularLocation>
        <location evidence="1 7">Cell membrane</location>
        <topology evidence="1 7">Multi-pass membrane protein</topology>
    </subcellularLocation>
</comment>
<evidence type="ECO:0000256" key="1">
    <source>
        <dbReference type="ARBA" id="ARBA00004651"/>
    </source>
</evidence>
<evidence type="ECO:0000259" key="8">
    <source>
        <dbReference type="PROSITE" id="PS50928"/>
    </source>
</evidence>
<keyword evidence="6 7" id="KW-0472">Membrane</keyword>
<evidence type="ECO:0000313" key="9">
    <source>
        <dbReference type="EMBL" id="MBW8639658.1"/>
    </source>
</evidence>
<feature type="domain" description="ABC transmembrane type-1" evidence="8">
    <location>
        <begin position="95"/>
        <end position="292"/>
    </location>
</feature>
<evidence type="ECO:0000256" key="7">
    <source>
        <dbReference type="RuleBase" id="RU363032"/>
    </source>
</evidence>
<keyword evidence="3" id="KW-1003">Cell membrane</keyword>
<feature type="transmembrane region" description="Helical" evidence="7">
    <location>
        <begin position="273"/>
        <end position="299"/>
    </location>
</feature>
<comment type="similarity">
    <text evidence="7">Belongs to the binding-protein-dependent transport system permease family.</text>
</comment>
<keyword evidence="4 7" id="KW-0812">Transmembrane</keyword>
<organism evidence="9 10">
    <name type="scientific">Flavimaribacter sediminis</name>
    <dbReference type="NCBI Taxonomy" id="2865987"/>
    <lineage>
        <taxon>Bacteria</taxon>
        <taxon>Pseudomonadati</taxon>
        <taxon>Pseudomonadota</taxon>
        <taxon>Alphaproteobacteria</taxon>
        <taxon>Hyphomicrobiales</taxon>
        <taxon>Rhizobiaceae</taxon>
        <taxon>Flavimaribacter</taxon>
    </lineage>
</organism>
<dbReference type="AlphaFoldDB" id="A0AAE2ZSD1"/>
<keyword evidence="10" id="KW-1185">Reference proteome</keyword>
<dbReference type="SUPFAM" id="SSF161098">
    <property type="entry name" value="MetI-like"/>
    <property type="match status" value="1"/>
</dbReference>
<dbReference type="InterPro" id="IPR045621">
    <property type="entry name" value="BPD_transp_1_N"/>
</dbReference>
<dbReference type="EMBL" id="JAICBX010000004">
    <property type="protein sequence ID" value="MBW8639658.1"/>
    <property type="molecule type" value="Genomic_DNA"/>
</dbReference>
<dbReference type="CDD" id="cd06261">
    <property type="entry name" value="TM_PBP2"/>
    <property type="match status" value="1"/>
</dbReference>
<dbReference type="PANTHER" id="PTHR43163">
    <property type="entry name" value="DIPEPTIDE TRANSPORT SYSTEM PERMEASE PROTEIN DPPB-RELATED"/>
    <property type="match status" value="1"/>
</dbReference>
<dbReference type="InterPro" id="IPR035906">
    <property type="entry name" value="MetI-like_sf"/>
</dbReference>
<evidence type="ECO:0000256" key="6">
    <source>
        <dbReference type="ARBA" id="ARBA00023136"/>
    </source>
</evidence>
<dbReference type="RefSeq" id="WP_220230373.1">
    <property type="nucleotide sequence ID" value="NZ_JAICBX010000004.1"/>
</dbReference>
<dbReference type="Pfam" id="PF19300">
    <property type="entry name" value="BPD_transp_1_N"/>
    <property type="match status" value="1"/>
</dbReference>
<evidence type="ECO:0000313" key="10">
    <source>
        <dbReference type="Proteomes" id="UP001196509"/>
    </source>
</evidence>
<keyword evidence="2 7" id="KW-0813">Transport</keyword>